<reference evidence="10" key="2">
    <citation type="submission" date="2023-06" db="EMBL/GenBank/DDBJ databases">
        <authorList>
            <person name="Ma L."/>
            <person name="Liu K.-W."/>
            <person name="Li Z."/>
            <person name="Hsiao Y.-Y."/>
            <person name="Qi Y."/>
            <person name="Fu T."/>
            <person name="Tang G."/>
            <person name="Zhang D."/>
            <person name="Sun W.-H."/>
            <person name="Liu D.-K."/>
            <person name="Li Y."/>
            <person name="Chen G.-Z."/>
            <person name="Liu X.-D."/>
            <person name="Liao X.-Y."/>
            <person name="Jiang Y.-T."/>
            <person name="Yu X."/>
            <person name="Hao Y."/>
            <person name="Huang J."/>
            <person name="Zhao X.-W."/>
            <person name="Ke S."/>
            <person name="Chen Y.-Y."/>
            <person name="Wu W.-L."/>
            <person name="Hsu J.-L."/>
            <person name="Lin Y.-F."/>
            <person name="Huang M.-D."/>
            <person name="Li C.-Y."/>
            <person name="Huang L."/>
            <person name="Wang Z.-W."/>
            <person name="Zhao X."/>
            <person name="Zhong W.-Y."/>
            <person name="Peng D.-H."/>
            <person name="Ahmad S."/>
            <person name="Lan S."/>
            <person name="Zhang J.-S."/>
            <person name="Tsai W.-C."/>
            <person name="Van De Peer Y."/>
            <person name="Liu Z.-J."/>
        </authorList>
    </citation>
    <scope>NUCLEOTIDE SEQUENCE</scope>
    <source>
        <strain evidence="10">CP</strain>
        <tissue evidence="10">Leaves</tissue>
    </source>
</reference>
<dbReference type="InterPro" id="IPR001965">
    <property type="entry name" value="Znf_PHD"/>
</dbReference>
<dbReference type="GO" id="GO:0016747">
    <property type="term" value="F:acyltransferase activity, transferring groups other than amino-acyl groups"/>
    <property type="evidence" value="ECO:0007669"/>
    <property type="project" value="InterPro"/>
</dbReference>
<accession>A0AAV9CHF6</accession>
<evidence type="ECO:0000256" key="6">
    <source>
        <dbReference type="PROSITE-ProRule" id="PRU00146"/>
    </source>
</evidence>
<feature type="domain" description="PHD-type" evidence="8">
    <location>
        <begin position="1045"/>
        <end position="1090"/>
    </location>
</feature>
<evidence type="ECO:0000256" key="2">
    <source>
        <dbReference type="ARBA" id="ARBA00022723"/>
    </source>
</evidence>
<gene>
    <name evidence="10" type="ORF">QJS10_CPB19g00113</name>
</gene>
<dbReference type="CDD" id="cd15539">
    <property type="entry name" value="PHD1_AIRE"/>
    <property type="match status" value="1"/>
</dbReference>
<comment type="caution">
    <text evidence="10">The sequence shown here is derived from an EMBL/GenBank/DDBJ whole genome shotgun (WGS) entry which is preliminary data.</text>
</comment>
<dbReference type="PROSITE" id="PS51186">
    <property type="entry name" value="GNAT"/>
    <property type="match status" value="1"/>
</dbReference>
<dbReference type="SMART" id="SM00249">
    <property type="entry name" value="PHD"/>
    <property type="match status" value="2"/>
</dbReference>
<evidence type="ECO:0000259" key="9">
    <source>
        <dbReference type="PROSITE" id="PS51186"/>
    </source>
</evidence>
<dbReference type="GO" id="GO:0005634">
    <property type="term" value="C:nucleus"/>
    <property type="evidence" value="ECO:0007669"/>
    <property type="project" value="UniProtKB-SubCell"/>
</dbReference>
<dbReference type="PANTHER" id="PTHR46508">
    <property type="entry name" value="PHD FINGER FAMILY PROTEIN"/>
    <property type="match status" value="1"/>
</dbReference>
<feature type="region of interest" description="Disordered" evidence="7">
    <location>
        <begin position="716"/>
        <end position="737"/>
    </location>
</feature>
<dbReference type="Gene3D" id="3.30.40.10">
    <property type="entry name" value="Zinc/RING finger domain, C3HC4 (zinc finger)"/>
    <property type="match status" value="2"/>
</dbReference>
<keyword evidence="4" id="KW-0862">Zinc</keyword>
<evidence type="ECO:0000256" key="3">
    <source>
        <dbReference type="ARBA" id="ARBA00022771"/>
    </source>
</evidence>
<dbReference type="PROSITE" id="PS50016">
    <property type="entry name" value="ZF_PHD_2"/>
    <property type="match status" value="1"/>
</dbReference>
<evidence type="ECO:0000313" key="10">
    <source>
        <dbReference type="EMBL" id="KAK1288396.1"/>
    </source>
</evidence>
<dbReference type="InterPro" id="IPR019787">
    <property type="entry name" value="Znf_PHD-finger"/>
</dbReference>
<dbReference type="Pfam" id="PF16135">
    <property type="entry name" value="TDBD"/>
    <property type="match status" value="1"/>
</dbReference>
<keyword evidence="2" id="KW-0479">Metal-binding</keyword>
<dbReference type="InterPro" id="IPR032308">
    <property type="entry name" value="TDBD"/>
</dbReference>
<keyword evidence="5" id="KW-0539">Nucleus</keyword>
<comment type="subcellular location">
    <subcellularLocation>
        <location evidence="1">Nucleus</location>
    </subcellularLocation>
</comment>
<organism evidence="10 11">
    <name type="scientific">Acorus calamus</name>
    <name type="common">Sweet flag</name>
    <dbReference type="NCBI Taxonomy" id="4465"/>
    <lineage>
        <taxon>Eukaryota</taxon>
        <taxon>Viridiplantae</taxon>
        <taxon>Streptophyta</taxon>
        <taxon>Embryophyta</taxon>
        <taxon>Tracheophyta</taxon>
        <taxon>Spermatophyta</taxon>
        <taxon>Magnoliopsida</taxon>
        <taxon>Liliopsida</taxon>
        <taxon>Acoraceae</taxon>
        <taxon>Acorus</taxon>
    </lineage>
</organism>
<dbReference type="SUPFAM" id="SSF55729">
    <property type="entry name" value="Acyl-CoA N-acyltransferases (Nat)"/>
    <property type="match status" value="1"/>
</dbReference>
<evidence type="ECO:0000256" key="1">
    <source>
        <dbReference type="ARBA" id="ARBA00004123"/>
    </source>
</evidence>
<reference evidence="10" key="1">
    <citation type="journal article" date="2023" name="Nat. Commun.">
        <title>Diploid and tetraploid genomes of Acorus and the evolution of monocots.</title>
        <authorList>
            <person name="Ma L."/>
            <person name="Liu K.W."/>
            <person name="Li Z."/>
            <person name="Hsiao Y.Y."/>
            <person name="Qi Y."/>
            <person name="Fu T."/>
            <person name="Tang G.D."/>
            <person name="Zhang D."/>
            <person name="Sun W.H."/>
            <person name="Liu D.K."/>
            <person name="Li Y."/>
            <person name="Chen G.Z."/>
            <person name="Liu X.D."/>
            <person name="Liao X.Y."/>
            <person name="Jiang Y.T."/>
            <person name="Yu X."/>
            <person name="Hao Y."/>
            <person name="Huang J."/>
            <person name="Zhao X.W."/>
            <person name="Ke S."/>
            <person name="Chen Y.Y."/>
            <person name="Wu W.L."/>
            <person name="Hsu J.L."/>
            <person name="Lin Y.F."/>
            <person name="Huang M.D."/>
            <person name="Li C.Y."/>
            <person name="Huang L."/>
            <person name="Wang Z.W."/>
            <person name="Zhao X."/>
            <person name="Zhong W.Y."/>
            <person name="Peng D.H."/>
            <person name="Ahmad S."/>
            <person name="Lan S."/>
            <person name="Zhang J.S."/>
            <person name="Tsai W.C."/>
            <person name="Van de Peer Y."/>
            <person name="Liu Z.J."/>
        </authorList>
    </citation>
    <scope>NUCLEOTIDE SEQUENCE</scope>
    <source>
        <strain evidence="10">CP</strain>
    </source>
</reference>
<dbReference type="InterPro" id="IPR056511">
    <property type="entry name" value="IDM1_C"/>
</dbReference>
<sequence>MNRDDDLLGLDEERRIFMEIFCSNRGGVGTESILKMSGGGSESSDAAGEKKLNVVPDGFVVYKNVGSELVQVEPSSKSGSSVATAGRLTLYNIVESSSVGVVSSCYLLDDAHGKTENAVTSHDDGEDLKVLAVAVEEKEKAIVCHEAGDDDHHDLTAECEELRSSLRLHAHQLLEDAGWTIRNRNRQDRNTDYFLFISPTGDKLFSLIKAWMLCGVSMFGDGVSEGDRRQWATVDGFWSDLSKILVYVENEMQSEAPISLSRRWRLLNPFVSLACIKKKIGALRKGKLVCSGRGHLKKCGGEKEMVVSANGVNVMGNQFVEPLRLLGSADKSAELVPLDDKRTKMVDVGIGSSCNVRKGRGAFPIYGKQICKGDYFKRKFNTMLGRCKVRRDGKLIGKSLRRLARRMGNGSRDAKKFSRMKCNVSASQLEETNQLLVDSVIAGVTGTDVCLSQQTGFLVAEPHFKDSNSLSLIASVYEDLEPDVVGGMDNSVASHDVYVKTNALHSQKEVGIVKTNVGARQGWPRGRRKYDFNVGGNREIVRGNQLFKCIIKEQQMRLTYPREEMLYNKSPGKLVRYDDNFFSPEEEPLQSHQAHHSSSIETVKCGSEVGLTRRVRKKRKKISEIEATDLNSEGIRDSLPSLNCSGVPRFSMANGGNGNLGFSIGQEESDRSWRKLSPGHFQLVESFKEQMGGCFEVKNSSIENITEKQVGLTKKGNKKLRNSKMKATKSHGKQKKSEVIADKGARLEMVLDEYKGDTARCTLEESMQCYEHDAEKIGSRPTSSSGSSQWLHLNPSNLKKLQQPSNPKLAQLALSNRSSEEPHCSSDEEHSVLVDNETPDSQKSQNYAKLKKREDNKENKRRKSRKRIHDNDLLISAILKSKDFISDSKLSTCKAGSSIPKSKKKFKSWRGGCKLLPRAFGKGGKLSLDRKWSPSGPRTVLSWMIDGGVISVNSILQYRRPKSDSVVKDGWVTRNGVLCKCCNMTLSVSDFKVHAGLKMHRPSLNLFLESGKSYTLCQLQAWSSEYKARTGAIRAVEVDEVDQNDDTCGLCGDGGELICCDNCPSTFHQACLPSQDLPDGNWYCRNCTCEICGAAVLVEDASSPLIMLKCAQCERKFHETCLKEKGMPREAVSDGWFCGENCQEIYSGLHSRIGILNRLSDGFSWTILRCIHGEHSVHSAQKLALMADCNTKLAVALTIMEECFLPMVDPRTGINMIPHVLYNWGSHFARLNYEGFFTLVLEKGDEIVSVASIRVHGTTVAEVPLIATCSQHRRQGMCRRLMNAIEEILKRLNVKMVVISAIPHIIDTWTMGFGFQLMDDEEKRQLSNINFMVFPGTVLLKKDVSASMEENEKGMDNDLGSVDNVATKSGNLLCTSTDIIIKKEHALLSDHGTRTSDEKDGSCIKILEEDKWNLTEHGSYNNSVIDSLNFRSEESCDISGENLPASEVCYSVILESQIIDACPDHGSGSDCMQQMTESREPHLAFSEDTTVGLSNCLHKKGNVLHTHEEKDTGAEDAICEIVRNGMSENVEARESNVSCSYDHKDYNIVTEDYSLPCGSALHLIKSQDSVSIRDTIPASQTIFFS</sequence>
<evidence type="ECO:0000259" key="8">
    <source>
        <dbReference type="PROSITE" id="PS50016"/>
    </source>
</evidence>
<evidence type="ECO:0000313" key="11">
    <source>
        <dbReference type="Proteomes" id="UP001180020"/>
    </source>
</evidence>
<proteinExistence type="predicted"/>
<keyword evidence="3 6" id="KW-0863">Zinc-finger</keyword>
<feature type="compositionally biased region" description="Basic residues" evidence="7">
    <location>
        <begin position="716"/>
        <end position="734"/>
    </location>
</feature>
<dbReference type="GO" id="GO:0008270">
    <property type="term" value="F:zinc ion binding"/>
    <property type="evidence" value="ECO:0007669"/>
    <property type="project" value="UniProtKB-KW"/>
</dbReference>
<dbReference type="InterPro" id="IPR000182">
    <property type="entry name" value="GNAT_dom"/>
</dbReference>
<keyword evidence="11" id="KW-1185">Reference proteome</keyword>
<name>A0AAV9CHF6_ACOCL</name>
<evidence type="ECO:0000256" key="4">
    <source>
        <dbReference type="ARBA" id="ARBA00022833"/>
    </source>
</evidence>
<dbReference type="InterPro" id="IPR013083">
    <property type="entry name" value="Znf_RING/FYVE/PHD"/>
</dbReference>
<evidence type="ECO:0000256" key="5">
    <source>
        <dbReference type="ARBA" id="ARBA00023242"/>
    </source>
</evidence>
<feature type="region of interest" description="Disordered" evidence="7">
    <location>
        <begin position="812"/>
        <end position="867"/>
    </location>
</feature>
<dbReference type="InterPro" id="IPR011011">
    <property type="entry name" value="Znf_FYVE_PHD"/>
</dbReference>
<dbReference type="Pfam" id="PF23209">
    <property type="entry name" value="IDM1_C"/>
    <property type="match status" value="1"/>
</dbReference>
<evidence type="ECO:0000256" key="7">
    <source>
        <dbReference type="SAM" id="MobiDB-lite"/>
    </source>
</evidence>
<dbReference type="CDD" id="cd04301">
    <property type="entry name" value="NAT_SF"/>
    <property type="match status" value="1"/>
</dbReference>
<dbReference type="InterPro" id="IPR016181">
    <property type="entry name" value="Acyl_CoA_acyltransferase"/>
</dbReference>
<feature type="domain" description="N-acetyltransferase" evidence="9">
    <location>
        <begin position="1184"/>
        <end position="1345"/>
    </location>
</feature>
<dbReference type="Pfam" id="PF00628">
    <property type="entry name" value="PHD"/>
    <property type="match status" value="1"/>
</dbReference>
<feature type="compositionally biased region" description="Basic and acidic residues" evidence="7">
    <location>
        <begin position="818"/>
        <end position="832"/>
    </location>
</feature>
<protein>
    <submittedName>
        <fullName evidence="10">Uncharacterized protein</fullName>
    </submittedName>
</protein>
<dbReference type="PANTHER" id="PTHR46508:SF2">
    <property type="entry name" value="INCREASED DNA METHYLATION 1"/>
    <property type="match status" value="1"/>
</dbReference>
<dbReference type="EMBL" id="JAUJYO010000019">
    <property type="protein sequence ID" value="KAK1288396.1"/>
    <property type="molecule type" value="Genomic_DNA"/>
</dbReference>
<dbReference type="Gene3D" id="3.40.630.30">
    <property type="match status" value="1"/>
</dbReference>
<dbReference type="SUPFAM" id="SSF57903">
    <property type="entry name" value="FYVE/PHD zinc finger"/>
    <property type="match status" value="1"/>
</dbReference>
<dbReference type="Proteomes" id="UP001180020">
    <property type="component" value="Unassembled WGS sequence"/>
</dbReference>